<protein>
    <submittedName>
        <fullName evidence="6">Uncharacterized protein</fullName>
    </submittedName>
</protein>
<feature type="transmembrane region" description="Helical" evidence="5">
    <location>
        <begin position="245"/>
        <end position="263"/>
    </location>
</feature>
<dbReference type="PIRSF" id="PIRSF005799">
    <property type="entry name" value="UDP-gal_transpt"/>
    <property type="match status" value="1"/>
</dbReference>
<evidence type="ECO:0000313" key="6">
    <source>
        <dbReference type="EMBL" id="CBN78543.1"/>
    </source>
</evidence>
<dbReference type="NCBIfam" id="TIGR00803">
    <property type="entry name" value="nst"/>
    <property type="match status" value="1"/>
</dbReference>
<dbReference type="GO" id="GO:0000139">
    <property type="term" value="C:Golgi membrane"/>
    <property type="evidence" value="ECO:0007669"/>
    <property type="project" value="InterPro"/>
</dbReference>
<dbReference type="InterPro" id="IPR007271">
    <property type="entry name" value="Nuc_sug_transpt"/>
</dbReference>
<feature type="transmembrane region" description="Helical" evidence="5">
    <location>
        <begin position="335"/>
        <end position="352"/>
    </location>
</feature>
<proteinExistence type="predicted"/>
<name>D8LE26_ECTSI</name>
<keyword evidence="3 5" id="KW-1133">Transmembrane helix</keyword>
<feature type="transmembrane region" description="Helical" evidence="5">
    <location>
        <begin position="205"/>
        <end position="225"/>
    </location>
</feature>
<reference evidence="6 7" key="1">
    <citation type="journal article" date="2010" name="Nature">
        <title>The Ectocarpus genome and the independent evolution of multicellularity in brown algae.</title>
        <authorList>
            <person name="Cock J.M."/>
            <person name="Sterck L."/>
            <person name="Rouze P."/>
            <person name="Scornet D."/>
            <person name="Allen A.E."/>
            <person name="Amoutzias G."/>
            <person name="Anthouard V."/>
            <person name="Artiguenave F."/>
            <person name="Aury J.M."/>
            <person name="Badger J.H."/>
            <person name="Beszteri B."/>
            <person name="Billiau K."/>
            <person name="Bonnet E."/>
            <person name="Bothwell J.H."/>
            <person name="Bowler C."/>
            <person name="Boyen C."/>
            <person name="Brownlee C."/>
            <person name="Carrano C.J."/>
            <person name="Charrier B."/>
            <person name="Cho G.Y."/>
            <person name="Coelho S.M."/>
            <person name="Collen J."/>
            <person name="Corre E."/>
            <person name="Da Silva C."/>
            <person name="Delage L."/>
            <person name="Delaroque N."/>
            <person name="Dittami S.M."/>
            <person name="Doulbeau S."/>
            <person name="Elias M."/>
            <person name="Farnham G."/>
            <person name="Gachon C.M."/>
            <person name="Gschloessl B."/>
            <person name="Heesch S."/>
            <person name="Jabbari K."/>
            <person name="Jubin C."/>
            <person name="Kawai H."/>
            <person name="Kimura K."/>
            <person name="Kloareg B."/>
            <person name="Kupper F.C."/>
            <person name="Lang D."/>
            <person name="Le Bail A."/>
            <person name="Leblanc C."/>
            <person name="Lerouge P."/>
            <person name="Lohr M."/>
            <person name="Lopez P.J."/>
            <person name="Martens C."/>
            <person name="Maumus F."/>
            <person name="Michel G."/>
            <person name="Miranda-Saavedra D."/>
            <person name="Morales J."/>
            <person name="Moreau H."/>
            <person name="Motomura T."/>
            <person name="Nagasato C."/>
            <person name="Napoli C.A."/>
            <person name="Nelson D.R."/>
            <person name="Nyvall-Collen P."/>
            <person name="Peters A.F."/>
            <person name="Pommier C."/>
            <person name="Potin P."/>
            <person name="Poulain J."/>
            <person name="Quesneville H."/>
            <person name="Read B."/>
            <person name="Rensing S.A."/>
            <person name="Ritter A."/>
            <person name="Rousvoal S."/>
            <person name="Samanta M."/>
            <person name="Samson G."/>
            <person name="Schroeder D.C."/>
            <person name="Segurens B."/>
            <person name="Strittmatter M."/>
            <person name="Tonon T."/>
            <person name="Tregear J.W."/>
            <person name="Valentin K."/>
            <person name="von Dassow P."/>
            <person name="Yamagishi T."/>
            <person name="Van de Peer Y."/>
            <person name="Wincker P."/>
        </authorList>
    </citation>
    <scope>NUCLEOTIDE SEQUENCE [LARGE SCALE GENOMIC DNA]</scope>
    <source>
        <strain evidence="7">Ec32 / CCAP1310/4</strain>
    </source>
</reference>
<dbReference type="EMBL" id="FN647931">
    <property type="protein sequence ID" value="CBN78543.1"/>
    <property type="molecule type" value="Genomic_DNA"/>
</dbReference>
<dbReference type="GO" id="GO:0015165">
    <property type="term" value="F:pyrimidine nucleotide-sugar transmembrane transporter activity"/>
    <property type="evidence" value="ECO:0007669"/>
    <property type="project" value="InterPro"/>
</dbReference>
<evidence type="ECO:0000256" key="4">
    <source>
        <dbReference type="ARBA" id="ARBA00023136"/>
    </source>
</evidence>
<comment type="subcellular location">
    <subcellularLocation>
        <location evidence="1">Membrane</location>
        <topology evidence="1">Multi-pass membrane protein</topology>
    </subcellularLocation>
</comment>
<sequence>MRRYDAQDRNGRARVPAMSHSVHTGKALGVGGSDGLLKGAALTTLVLQNSALAMVMRYTRVSGKQADMYISTTAVVMAEMVKVAVALAMQFKTEGSVSAVINSVRVNTVGNPVQYFKMGVPALLYTIQNNLAYVATNSLDGPTYQIICQSKIPITALLSVIILGKSLSSRQWVSLAVLTCGVGLVQTSGSDSAGKVSNATTSNSLIGFASAVMVCVCSGLAGVFFELMIKTGGSNNKEGPAASLWMRNIQLGSFSLLLGVLAVVVNDGAEVMARGFFSGYSPMVWLCISLHSLGGLAVAMVVKYADNVVKCFATSISIVLSCFLSIALLGMKVSQGFAVGALLVVSATYGYNTKPAELKTQAGPAHDHLMPKESV</sequence>
<evidence type="ECO:0000256" key="2">
    <source>
        <dbReference type="ARBA" id="ARBA00022692"/>
    </source>
</evidence>
<dbReference type="OrthoDB" id="408493at2759"/>
<keyword evidence="4 5" id="KW-0472">Membrane</keyword>
<evidence type="ECO:0000256" key="3">
    <source>
        <dbReference type="ARBA" id="ARBA00022989"/>
    </source>
</evidence>
<organism evidence="6 7">
    <name type="scientific">Ectocarpus siliculosus</name>
    <name type="common">Brown alga</name>
    <name type="synonym">Conferva siliculosa</name>
    <dbReference type="NCBI Taxonomy" id="2880"/>
    <lineage>
        <taxon>Eukaryota</taxon>
        <taxon>Sar</taxon>
        <taxon>Stramenopiles</taxon>
        <taxon>Ochrophyta</taxon>
        <taxon>PX clade</taxon>
        <taxon>Phaeophyceae</taxon>
        <taxon>Ectocarpales</taxon>
        <taxon>Ectocarpaceae</taxon>
        <taxon>Ectocarpus</taxon>
    </lineage>
</organism>
<feature type="transmembrane region" description="Helical" evidence="5">
    <location>
        <begin position="309"/>
        <end position="329"/>
    </location>
</feature>
<dbReference type="FunCoup" id="D8LE26">
    <property type="interactions" value="7"/>
</dbReference>
<accession>D8LE26</accession>
<dbReference type="STRING" id="2880.D8LE26"/>
<dbReference type="AlphaFoldDB" id="D8LE26"/>
<dbReference type="eggNOG" id="KOG2234">
    <property type="taxonomic scope" value="Eukaryota"/>
</dbReference>
<dbReference type="Proteomes" id="UP000002630">
    <property type="component" value="Linkage Group LG03"/>
</dbReference>
<dbReference type="SUPFAM" id="SSF103481">
    <property type="entry name" value="Multidrug resistance efflux transporter EmrE"/>
    <property type="match status" value="1"/>
</dbReference>
<keyword evidence="2 5" id="KW-0812">Transmembrane</keyword>
<evidence type="ECO:0000256" key="1">
    <source>
        <dbReference type="ARBA" id="ARBA00004141"/>
    </source>
</evidence>
<evidence type="ECO:0000313" key="7">
    <source>
        <dbReference type="Proteomes" id="UP000002630"/>
    </source>
</evidence>
<dbReference type="PANTHER" id="PTHR10231">
    <property type="entry name" value="NUCLEOTIDE-SUGAR TRANSMEMBRANE TRANSPORTER"/>
    <property type="match status" value="1"/>
</dbReference>
<dbReference type="OMA" id="RNFGGWA"/>
<gene>
    <name evidence="6" type="ORF">Esi_0129_0043</name>
</gene>
<dbReference type="InParanoid" id="D8LE26"/>
<evidence type="ECO:0000256" key="5">
    <source>
        <dbReference type="SAM" id="Phobius"/>
    </source>
</evidence>
<dbReference type="EMBL" id="FN649728">
    <property type="protein sequence ID" value="CBN78543.1"/>
    <property type="molecule type" value="Genomic_DNA"/>
</dbReference>
<dbReference type="Pfam" id="PF04142">
    <property type="entry name" value="Nuc_sug_transp"/>
    <property type="match status" value="1"/>
</dbReference>
<feature type="transmembrane region" description="Helical" evidence="5">
    <location>
        <begin position="283"/>
        <end position="302"/>
    </location>
</feature>
<dbReference type="InterPro" id="IPR037185">
    <property type="entry name" value="EmrE-like"/>
</dbReference>
<keyword evidence="7" id="KW-1185">Reference proteome</keyword>